<keyword evidence="1" id="KW-0430">Lectin</keyword>
<proteinExistence type="predicted"/>
<keyword evidence="2" id="KW-1015">Disulfide bond</keyword>
<dbReference type="Gene3D" id="3.10.100.10">
    <property type="entry name" value="Mannose-Binding Protein A, subunit A"/>
    <property type="match status" value="1"/>
</dbReference>
<dbReference type="Proteomes" id="UP000694567">
    <property type="component" value="Unplaced"/>
</dbReference>
<evidence type="ECO:0000256" key="2">
    <source>
        <dbReference type="ARBA" id="ARBA00023157"/>
    </source>
</evidence>
<name>A0A8C0E885_BUBBB</name>
<evidence type="ECO:0000313" key="4">
    <source>
        <dbReference type="Proteomes" id="UP000694567"/>
    </source>
</evidence>
<protein>
    <submittedName>
        <fullName evidence="3">Uncharacterized protein</fullName>
    </submittedName>
</protein>
<dbReference type="SUPFAM" id="SSF56436">
    <property type="entry name" value="C-type lectin-like"/>
    <property type="match status" value="1"/>
</dbReference>
<dbReference type="GO" id="GO:0030246">
    <property type="term" value="F:carbohydrate binding"/>
    <property type="evidence" value="ECO:0007669"/>
    <property type="project" value="UniProtKB-KW"/>
</dbReference>
<accession>A0A8C0E885</accession>
<dbReference type="InterPro" id="IPR051379">
    <property type="entry name" value="C-type_Lectin_Receptor_IMM"/>
</dbReference>
<dbReference type="AlphaFoldDB" id="A0A8C0E885"/>
<sequence>MDHTLDRTTASDFSRDVILSVAFTPIIICELCPTGWKLHCGRCYFYSETRDTWENSRRYCSGKKSELLVIEDETEMVSL</sequence>
<keyword evidence="4" id="KW-1185">Reference proteome</keyword>
<dbReference type="Ensembl" id="ENSBOBT00000000125.1">
    <property type="protein sequence ID" value="ENSBOBP00000000124.1"/>
    <property type="gene ID" value="ENSBOBG00000000126.1"/>
</dbReference>
<dbReference type="PANTHER" id="PTHR46746">
    <property type="entry name" value="KILLER CELL LECTIN-LIKE RECEPTOR SUBFAMILY F MEMBER 2"/>
    <property type="match status" value="1"/>
</dbReference>
<evidence type="ECO:0000313" key="3">
    <source>
        <dbReference type="Ensembl" id="ENSBOBP00000000124.1"/>
    </source>
</evidence>
<dbReference type="InterPro" id="IPR016187">
    <property type="entry name" value="CTDL_fold"/>
</dbReference>
<reference evidence="3" key="1">
    <citation type="submission" date="2025-08" db="UniProtKB">
        <authorList>
            <consortium name="Ensembl"/>
        </authorList>
    </citation>
    <scope>IDENTIFICATION</scope>
</reference>
<reference evidence="3" key="2">
    <citation type="submission" date="2025-09" db="UniProtKB">
        <authorList>
            <consortium name="Ensembl"/>
        </authorList>
    </citation>
    <scope>IDENTIFICATION</scope>
</reference>
<dbReference type="PANTHER" id="PTHR46746:SF9">
    <property type="entry name" value="CD209 ANTIGEN-LIKE PROTEIN C-LIKE"/>
    <property type="match status" value="1"/>
</dbReference>
<dbReference type="InterPro" id="IPR016186">
    <property type="entry name" value="C-type_lectin-like/link_sf"/>
</dbReference>
<organism evidence="3 4">
    <name type="scientific">Bubo bubo</name>
    <name type="common">Eurasian eagle-owl</name>
    <name type="synonym">Strix bubo</name>
    <dbReference type="NCBI Taxonomy" id="30461"/>
    <lineage>
        <taxon>Eukaryota</taxon>
        <taxon>Metazoa</taxon>
        <taxon>Chordata</taxon>
        <taxon>Craniata</taxon>
        <taxon>Vertebrata</taxon>
        <taxon>Euteleostomi</taxon>
        <taxon>Archelosauria</taxon>
        <taxon>Archosauria</taxon>
        <taxon>Dinosauria</taxon>
        <taxon>Saurischia</taxon>
        <taxon>Theropoda</taxon>
        <taxon>Coelurosauria</taxon>
        <taxon>Aves</taxon>
        <taxon>Neognathae</taxon>
        <taxon>Neoaves</taxon>
        <taxon>Telluraves</taxon>
        <taxon>Strigiformes</taxon>
        <taxon>Strigidae</taxon>
        <taxon>Bubo</taxon>
    </lineage>
</organism>
<evidence type="ECO:0000256" key="1">
    <source>
        <dbReference type="ARBA" id="ARBA00022734"/>
    </source>
</evidence>